<dbReference type="InterPro" id="IPR029060">
    <property type="entry name" value="PIN-like_dom_sf"/>
</dbReference>
<dbReference type="GO" id="GO:0004520">
    <property type="term" value="F:DNA endonuclease activity"/>
    <property type="evidence" value="ECO:0007669"/>
    <property type="project" value="TreeGrafter"/>
</dbReference>
<evidence type="ECO:0000256" key="1">
    <source>
        <dbReference type="ARBA" id="ARBA00004123"/>
    </source>
</evidence>
<evidence type="ECO:0000256" key="3">
    <source>
        <dbReference type="ARBA" id="ARBA00023128"/>
    </source>
</evidence>
<feature type="domain" description="XPG N-terminal" evidence="6">
    <location>
        <begin position="1"/>
        <end position="94"/>
    </location>
</feature>
<dbReference type="InterPro" id="IPR019974">
    <property type="entry name" value="XPG_CS"/>
</dbReference>
<evidence type="ECO:0000313" key="8">
    <source>
        <dbReference type="Proteomes" id="UP000574390"/>
    </source>
</evidence>
<dbReference type="GO" id="GO:0003697">
    <property type="term" value="F:single-stranded DNA binding"/>
    <property type="evidence" value="ECO:0007669"/>
    <property type="project" value="TreeGrafter"/>
</dbReference>
<dbReference type="AlphaFoldDB" id="A0A7J6QJ94"/>
<dbReference type="GO" id="GO:0005634">
    <property type="term" value="C:nucleus"/>
    <property type="evidence" value="ECO:0007669"/>
    <property type="project" value="UniProtKB-SubCell"/>
</dbReference>
<comment type="caution">
    <text evidence="7">The sequence shown here is derived from an EMBL/GenBank/DDBJ whole genome shotgun (WGS) entry which is preliminary data.</text>
</comment>
<gene>
    <name evidence="7" type="ORF">FOZ62_022421</name>
</gene>
<name>A0A7J6QJ94_PEROL</name>
<dbReference type="InterPro" id="IPR006084">
    <property type="entry name" value="XPG/Rad2"/>
</dbReference>
<keyword evidence="3" id="KW-0496">Mitochondrion</keyword>
<dbReference type="Proteomes" id="UP000574390">
    <property type="component" value="Unassembled WGS sequence"/>
</dbReference>
<dbReference type="EMBL" id="JABANM010029036">
    <property type="protein sequence ID" value="KAF4708684.1"/>
    <property type="molecule type" value="Genomic_DNA"/>
</dbReference>
<dbReference type="SMART" id="SM00485">
    <property type="entry name" value="XPGN"/>
    <property type="match status" value="1"/>
</dbReference>
<evidence type="ECO:0000256" key="5">
    <source>
        <dbReference type="ARBA" id="ARBA00023242"/>
    </source>
</evidence>
<dbReference type="Gene3D" id="3.40.50.1010">
    <property type="entry name" value="5'-nuclease"/>
    <property type="match status" value="1"/>
</dbReference>
<evidence type="ECO:0000313" key="7">
    <source>
        <dbReference type="EMBL" id="KAF4708684.1"/>
    </source>
</evidence>
<dbReference type="PROSITE" id="PS00841">
    <property type="entry name" value="XPG_1"/>
    <property type="match status" value="1"/>
</dbReference>
<dbReference type="GO" id="GO:0006281">
    <property type="term" value="P:DNA repair"/>
    <property type="evidence" value="ECO:0007669"/>
    <property type="project" value="UniProtKB-KW"/>
</dbReference>
<protein>
    <recommendedName>
        <fullName evidence="6">XPG N-terminal domain-containing protein</fullName>
    </recommendedName>
</protein>
<accession>A0A7J6QJ94</accession>
<evidence type="ECO:0000259" key="6">
    <source>
        <dbReference type="SMART" id="SM00485"/>
    </source>
</evidence>
<evidence type="ECO:0000256" key="2">
    <source>
        <dbReference type="ARBA" id="ARBA00022763"/>
    </source>
</evidence>
<dbReference type="Pfam" id="PF00752">
    <property type="entry name" value="XPG_N"/>
    <property type="match status" value="1"/>
</dbReference>
<reference evidence="7 8" key="1">
    <citation type="submission" date="2020-04" db="EMBL/GenBank/DDBJ databases">
        <title>Perkinsus olseni comparative genomics.</title>
        <authorList>
            <person name="Bogema D.R."/>
        </authorList>
    </citation>
    <scope>NUCLEOTIDE SEQUENCE [LARGE SCALE GENOMIC DNA]</scope>
    <source>
        <strain evidence="7">ATCC PRA-205</strain>
    </source>
</reference>
<proteinExistence type="predicted"/>
<dbReference type="PANTHER" id="PTHR16171:SF7">
    <property type="entry name" value="DNA REPAIR PROTEIN RAD2"/>
    <property type="match status" value="1"/>
</dbReference>
<evidence type="ECO:0000256" key="4">
    <source>
        <dbReference type="ARBA" id="ARBA00023204"/>
    </source>
</evidence>
<keyword evidence="4" id="KW-0234">DNA repair</keyword>
<keyword evidence="5" id="KW-0539">Nucleus</keyword>
<dbReference type="GO" id="GO:0016788">
    <property type="term" value="F:hydrolase activity, acting on ester bonds"/>
    <property type="evidence" value="ECO:0007669"/>
    <property type="project" value="InterPro"/>
</dbReference>
<sequence length="102" mass="11662">MGVSGLWQLVSPYGRRVSLDVMANKILAIDASIWMYHFVRAMPPNKKGPHMLGFFRRLCKLLFLKVKPIIVFDGPAPKLKRDTIAKRAREAEKAEARLRRTA</sequence>
<dbReference type="PRINTS" id="PR00853">
    <property type="entry name" value="XPGRADSUPER"/>
</dbReference>
<organism evidence="7 8">
    <name type="scientific">Perkinsus olseni</name>
    <name type="common">Perkinsus atlanticus</name>
    <dbReference type="NCBI Taxonomy" id="32597"/>
    <lineage>
        <taxon>Eukaryota</taxon>
        <taxon>Sar</taxon>
        <taxon>Alveolata</taxon>
        <taxon>Perkinsozoa</taxon>
        <taxon>Perkinsea</taxon>
        <taxon>Perkinsida</taxon>
        <taxon>Perkinsidae</taxon>
        <taxon>Perkinsus</taxon>
    </lineage>
</organism>
<dbReference type="SUPFAM" id="SSF88723">
    <property type="entry name" value="PIN domain-like"/>
    <property type="match status" value="1"/>
</dbReference>
<dbReference type="CDD" id="cd09868">
    <property type="entry name" value="PIN_XPG_RAD2"/>
    <property type="match status" value="1"/>
</dbReference>
<keyword evidence="2" id="KW-0227">DNA damage</keyword>
<comment type="subcellular location">
    <subcellularLocation>
        <location evidence="1">Nucleus</location>
    </subcellularLocation>
</comment>
<dbReference type="PANTHER" id="PTHR16171">
    <property type="entry name" value="DNA REPAIR PROTEIN COMPLEMENTING XP-G CELLS-RELATED"/>
    <property type="match status" value="1"/>
</dbReference>
<feature type="non-terminal residue" evidence="7">
    <location>
        <position position="1"/>
    </location>
</feature>
<dbReference type="InterPro" id="IPR006085">
    <property type="entry name" value="XPG_DNA_repair_N"/>
</dbReference>